<organism evidence="2 3">
    <name type="scientific">Dothidotthia symphoricarpi CBS 119687</name>
    <dbReference type="NCBI Taxonomy" id="1392245"/>
    <lineage>
        <taxon>Eukaryota</taxon>
        <taxon>Fungi</taxon>
        <taxon>Dikarya</taxon>
        <taxon>Ascomycota</taxon>
        <taxon>Pezizomycotina</taxon>
        <taxon>Dothideomycetes</taxon>
        <taxon>Pleosporomycetidae</taxon>
        <taxon>Pleosporales</taxon>
        <taxon>Dothidotthiaceae</taxon>
        <taxon>Dothidotthia</taxon>
    </lineage>
</organism>
<evidence type="ECO:0000313" key="3">
    <source>
        <dbReference type="Proteomes" id="UP000799771"/>
    </source>
</evidence>
<dbReference type="OrthoDB" id="3800694at2759"/>
<proteinExistence type="predicted"/>
<gene>
    <name evidence="2" type="ORF">P153DRAFT_392630</name>
</gene>
<reference evidence="2" key="1">
    <citation type="journal article" date="2020" name="Stud. Mycol.">
        <title>101 Dothideomycetes genomes: a test case for predicting lifestyles and emergence of pathogens.</title>
        <authorList>
            <person name="Haridas S."/>
            <person name="Albert R."/>
            <person name="Binder M."/>
            <person name="Bloem J."/>
            <person name="Labutti K."/>
            <person name="Salamov A."/>
            <person name="Andreopoulos B."/>
            <person name="Baker S."/>
            <person name="Barry K."/>
            <person name="Bills G."/>
            <person name="Bluhm B."/>
            <person name="Cannon C."/>
            <person name="Castanera R."/>
            <person name="Culley D."/>
            <person name="Daum C."/>
            <person name="Ezra D."/>
            <person name="Gonzalez J."/>
            <person name="Henrissat B."/>
            <person name="Kuo A."/>
            <person name="Liang C."/>
            <person name="Lipzen A."/>
            <person name="Lutzoni F."/>
            <person name="Magnuson J."/>
            <person name="Mondo S."/>
            <person name="Nolan M."/>
            <person name="Ohm R."/>
            <person name="Pangilinan J."/>
            <person name="Park H.-J."/>
            <person name="Ramirez L."/>
            <person name="Alfaro M."/>
            <person name="Sun H."/>
            <person name="Tritt A."/>
            <person name="Yoshinaga Y."/>
            <person name="Zwiers L.-H."/>
            <person name="Turgeon B."/>
            <person name="Goodwin S."/>
            <person name="Spatafora J."/>
            <person name="Crous P."/>
            <person name="Grigoriev I."/>
        </authorList>
    </citation>
    <scope>NUCLEOTIDE SEQUENCE</scope>
    <source>
        <strain evidence="2">CBS 119687</strain>
    </source>
</reference>
<dbReference type="RefSeq" id="XP_033528395.1">
    <property type="nucleotide sequence ID" value="XM_033671166.1"/>
</dbReference>
<feature type="region of interest" description="Disordered" evidence="1">
    <location>
        <begin position="1"/>
        <end position="62"/>
    </location>
</feature>
<accession>A0A6A6AS74</accession>
<evidence type="ECO:0000313" key="2">
    <source>
        <dbReference type="EMBL" id="KAF2134008.1"/>
    </source>
</evidence>
<feature type="compositionally biased region" description="Basic and acidic residues" evidence="1">
    <location>
        <begin position="126"/>
        <end position="135"/>
    </location>
</feature>
<dbReference type="Proteomes" id="UP000799771">
    <property type="component" value="Unassembled WGS sequence"/>
</dbReference>
<evidence type="ECO:0000256" key="1">
    <source>
        <dbReference type="SAM" id="MobiDB-lite"/>
    </source>
</evidence>
<sequence>MAPTLPTQAPASAATSKIASTEFRLGDNDMSDASDSDQSQSNERSLSPSRQGMGKIRKKKERRQFGALAEELGDLLGSAFNPEDGTSAAVGVGEVQQATDDQVMDIESTFTGKKMNKRTRQNLQRMEARQKRDKMQVGSSEHNTRSKSTTTAERGGVTKKNKKLTPTEKRRAREKEARIRKAVDAMGEKMDIE</sequence>
<name>A0A6A6AS74_9PLEO</name>
<feature type="compositionally biased region" description="Polar residues" evidence="1">
    <location>
        <begin position="1"/>
        <end position="19"/>
    </location>
</feature>
<feature type="region of interest" description="Disordered" evidence="1">
    <location>
        <begin position="114"/>
        <end position="193"/>
    </location>
</feature>
<protein>
    <submittedName>
        <fullName evidence="2">Uncharacterized protein</fullName>
    </submittedName>
</protein>
<dbReference type="GeneID" id="54411598"/>
<dbReference type="EMBL" id="ML977498">
    <property type="protein sequence ID" value="KAF2134008.1"/>
    <property type="molecule type" value="Genomic_DNA"/>
</dbReference>
<keyword evidence="3" id="KW-1185">Reference proteome</keyword>
<feature type="compositionally biased region" description="Polar residues" evidence="1">
    <location>
        <begin position="137"/>
        <end position="152"/>
    </location>
</feature>
<feature type="compositionally biased region" description="Basic and acidic residues" evidence="1">
    <location>
        <begin position="165"/>
        <end position="193"/>
    </location>
</feature>
<dbReference type="AlphaFoldDB" id="A0A6A6AS74"/>